<dbReference type="InterPro" id="IPR015942">
    <property type="entry name" value="Asp/Glu/hydantoin_racemase"/>
</dbReference>
<organism evidence="2 3">
    <name type="scientific">Primorskyibacter sedentarius</name>
    <dbReference type="NCBI Taxonomy" id="745311"/>
    <lineage>
        <taxon>Bacteria</taxon>
        <taxon>Pseudomonadati</taxon>
        <taxon>Pseudomonadota</taxon>
        <taxon>Alphaproteobacteria</taxon>
        <taxon>Rhodobacterales</taxon>
        <taxon>Roseobacteraceae</taxon>
        <taxon>Primorskyibacter</taxon>
    </lineage>
</organism>
<dbReference type="OrthoDB" id="9791723at2"/>
<evidence type="ECO:0000313" key="3">
    <source>
        <dbReference type="Proteomes" id="UP000295696"/>
    </source>
</evidence>
<accession>A0A4R3JF02</accession>
<name>A0A4R3JF02_9RHOB</name>
<reference evidence="2 3" key="1">
    <citation type="submission" date="2019-03" db="EMBL/GenBank/DDBJ databases">
        <title>Genomic Encyclopedia of Type Strains, Phase IV (KMG-IV): sequencing the most valuable type-strain genomes for metagenomic binning, comparative biology and taxonomic classification.</title>
        <authorList>
            <person name="Goeker M."/>
        </authorList>
    </citation>
    <scope>NUCLEOTIDE SEQUENCE [LARGE SCALE GENOMIC DNA]</scope>
    <source>
        <strain evidence="2 3">DSM 104836</strain>
    </source>
</reference>
<dbReference type="GO" id="GO:0047661">
    <property type="term" value="F:amino-acid racemase activity"/>
    <property type="evidence" value="ECO:0007669"/>
    <property type="project" value="InterPro"/>
</dbReference>
<proteinExistence type="inferred from homology"/>
<evidence type="ECO:0000256" key="1">
    <source>
        <dbReference type="ARBA" id="ARBA00038414"/>
    </source>
</evidence>
<protein>
    <submittedName>
        <fullName evidence="2">Allantoin racemase</fullName>
    </submittedName>
</protein>
<dbReference type="InterPro" id="IPR053714">
    <property type="entry name" value="Iso_Racemase_Enz_sf"/>
</dbReference>
<gene>
    <name evidence="2" type="ORF">EDD52_10691</name>
</gene>
<dbReference type="AlphaFoldDB" id="A0A4R3JF02"/>
<evidence type="ECO:0000313" key="2">
    <source>
        <dbReference type="EMBL" id="TCS63823.1"/>
    </source>
</evidence>
<sequence>MTVFVINPNSTKAMTQSALAAARKAAPEIEFEGWTSDYGPAAIEGAEDGALAVPPLLDLVRQASDGGASAIILACFDDTGLEQAQKIAECPVIGIGQASYILASLLSGPTAVVTTVKAAVPVIKANIRAQGQTATVRQVLAADVPVLMLDHDPHQAAQAFEAAARTLPEGIENIILGCSGAVTIVEEMRRKLSVNVIDGVTAAARLCRAFID</sequence>
<dbReference type="PANTHER" id="PTHR28047">
    <property type="entry name" value="PROTEIN DCG1"/>
    <property type="match status" value="1"/>
</dbReference>
<keyword evidence="3" id="KW-1185">Reference proteome</keyword>
<dbReference type="Pfam" id="PF01177">
    <property type="entry name" value="Asp_Glu_race"/>
    <property type="match status" value="1"/>
</dbReference>
<dbReference type="EMBL" id="SLZU01000006">
    <property type="protein sequence ID" value="TCS63823.1"/>
    <property type="molecule type" value="Genomic_DNA"/>
</dbReference>
<dbReference type="InterPro" id="IPR052186">
    <property type="entry name" value="Hydantoin_racemase-like"/>
</dbReference>
<dbReference type="PANTHER" id="PTHR28047:SF5">
    <property type="entry name" value="PROTEIN DCG1"/>
    <property type="match status" value="1"/>
</dbReference>
<comment type="similarity">
    <text evidence="1">Belongs to the HyuE racemase family.</text>
</comment>
<comment type="caution">
    <text evidence="2">The sequence shown here is derived from an EMBL/GenBank/DDBJ whole genome shotgun (WGS) entry which is preliminary data.</text>
</comment>
<dbReference type="Proteomes" id="UP000295696">
    <property type="component" value="Unassembled WGS sequence"/>
</dbReference>
<dbReference type="RefSeq" id="WP_132244700.1">
    <property type="nucleotide sequence ID" value="NZ_SLZU01000006.1"/>
</dbReference>
<dbReference type="Gene3D" id="3.40.50.12500">
    <property type="match status" value="1"/>
</dbReference>